<sequence>MGDHHAEVQEWITRYEQLRRTWLESLRGWGQSVFIRSGMIAWLKYCLPAVSAEAWSSSGASEFSSPRPITASDDLQRQLTCELTNLILHRQQEVVA</sequence>
<comment type="caution">
    <text evidence="1">The sequence shown here is derived from an EMBL/GenBank/DDBJ whole genome shotgun (WGS) entry which is preliminary data.</text>
</comment>
<evidence type="ECO:0000313" key="2">
    <source>
        <dbReference type="Proteomes" id="UP000319143"/>
    </source>
</evidence>
<dbReference type="Proteomes" id="UP000319143">
    <property type="component" value="Unassembled WGS sequence"/>
</dbReference>
<dbReference type="AlphaFoldDB" id="A0A5C6CCU9"/>
<dbReference type="RefSeq" id="WP_146531755.1">
    <property type="nucleotide sequence ID" value="NZ_SJPV01000050.1"/>
</dbReference>
<evidence type="ECO:0000313" key="1">
    <source>
        <dbReference type="EMBL" id="TWU21865.1"/>
    </source>
</evidence>
<protein>
    <submittedName>
        <fullName evidence="1">Uncharacterized protein</fullName>
    </submittedName>
</protein>
<dbReference type="EMBL" id="SJPV01000050">
    <property type="protein sequence ID" value="TWU21865.1"/>
    <property type="molecule type" value="Genomic_DNA"/>
</dbReference>
<gene>
    <name evidence="1" type="ORF">Poly41_71430</name>
</gene>
<reference evidence="1 2" key="1">
    <citation type="submission" date="2019-02" db="EMBL/GenBank/DDBJ databases">
        <title>Deep-cultivation of Planctomycetes and their phenomic and genomic characterization uncovers novel biology.</title>
        <authorList>
            <person name="Wiegand S."/>
            <person name="Jogler M."/>
            <person name="Boedeker C."/>
            <person name="Pinto D."/>
            <person name="Vollmers J."/>
            <person name="Rivas-Marin E."/>
            <person name="Kohn T."/>
            <person name="Peeters S.H."/>
            <person name="Heuer A."/>
            <person name="Rast P."/>
            <person name="Oberbeckmann S."/>
            <person name="Bunk B."/>
            <person name="Jeske O."/>
            <person name="Meyerdierks A."/>
            <person name="Storesund J.E."/>
            <person name="Kallscheuer N."/>
            <person name="Luecker S."/>
            <person name="Lage O.M."/>
            <person name="Pohl T."/>
            <person name="Merkel B.J."/>
            <person name="Hornburger P."/>
            <person name="Mueller R.-W."/>
            <person name="Bruemmer F."/>
            <person name="Labrenz M."/>
            <person name="Spormann A.M."/>
            <person name="Op Den Camp H."/>
            <person name="Overmann J."/>
            <person name="Amann R."/>
            <person name="Jetten M.S.M."/>
            <person name="Mascher T."/>
            <person name="Medema M.H."/>
            <person name="Devos D.P."/>
            <person name="Kaster A.-K."/>
            <person name="Ovreas L."/>
            <person name="Rohde M."/>
            <person name="Galperin M.Y."/>
            <person name="Jogler C."/>
        </authorList>
    </citation>
    <scope>NUCLEOTIDE SEQUENCE [LARGE SCALE GENOMIC DNA]</scope>
    <source>
        <strain evidence="1 2">Poly41</strain>
    </source>
</reference>
<name>A0A5C6CCU9_9BACT</name>
<accession>A0A5C6CCU9</accession>
<keyword evidence="2" id="KW-1185">Reference proteome</keyword>
<proteinExistence type="predicted"/>
<organism evidence="1 2">
    <name type="scientific">Novipirellula artificiosorum</name>
    <dbReference type="NCBI Taxonomy" id="2528016"/>
    <lineage>
        <taxon>Bacteria</taxon>
        <taxon>Pseudomonadati</taxon>
        <taxon>Planctomycetota</taxon>
        <taxon>Planctomycetia</taxon>
        <taxon>Pirellulales</taxon>
        <taxon>Pirellulaceae</taxon>
        <taxon>Novipirellula</taxon>
    </lineage>
</organism>